<name>A0ABD3U879_9LAMI</name>
<evidence type="ECO:0000256" key="1">
    <source>
        <dbReference type="SAM" id="MobiDB-lite"/>
    </source>
</evidence>
<gene>
    <name evidence="2" type="ORF">ACJIZ3_002166</name>
</gene>
<organism evidence="2 3">
    <name type="scientific">Penstemon smallii</name>
    <dbReference type="NCBI Taxonomy" id="265156"/>
    <lineage>
        <taxon>Eukaryota</taxon>
        <taxon>Viridiplantae</taxon>
        <taxon>Streptophyta</taxon>
        <taxon>Embryophyta</taxon>
        <taxon>Tracheophyta</taxon>
        <taxon>Spermatophyta</taxon>
        <taxon>Magnoliopsida</taxon>
        <taxon>eudicotyledons</taxon>
        <taxon>Gunneridae</taxon>
        <taxon>Pentapetalae</taxon>
        <taxon>asterids</taxon>
        <taxon>lamiids</taxon>
        <taxon>Lamiales</taxon>
        <taxon>Plantaginaceae</taxon>
        <taxon>Cheloneae</taxon>
        <taxon>Penstemon</taxon>
    </lineage>
</organism>
<dbReference type="PANTHER" id="PTHR35770">
    <property type="entry name" value="U2 SMALL NUCLEAR RIBONUCLEOPROTEIN AUXILIARY FACTOR-LIKE PROTEIN"/>
    <property type="match status" value="1"/>
</dbReference>
<reference evidence="2 3" key="1">
    <citation type="submission" date="2024-12" db="EMBL/GenBank/DDBJ databases">
        <title>The unique morphological basis and parallel evolutionary history of personate flowers in Penstemon.</title>
        <authorList>
            <person name="Depatie T.H."/>
            <person name="Wessinger C.A."/>
        </authorList>
    </citation>
    <scope>NUCLEOTIDE SEQUENCE [LARGE SCALE GENOMIC DNA]</scope>
    <source>
        <strain evidence="2">WTNN_2</strain>
        <tissue evidence="2">Leaf</tissue>
    </source>
</reference>
<evidence type="ECO:0000313" key="3">
    <source>
        <dbReference type="Proteomes" id="UP001634393"/>
    </source>
</evidence>
<sequence>MKFGEMLPVFGKVTAEWLAPNSTQLDEPFLFLAPISTPTHFTPSNRAWSSKTWDDIGIGGSWSEFVDYMITSLGSSDVKLIMEGSEAGGASRAKLVAQKAKGMPRISIPLPKLVGAVASEAMARLSLELYTDYKNVKTSLIEEKERKFQLTKTVAAEQEKNDILQKQLDMVLYSRKPKSQKISDAENSDSTSIMVSQGSPGNNHIRLLSTALRLFSDTLEADKQAAHNIGSTKVANRVVPAHRRTKVRGVVLEDTEDGSQN</sequence>
<dbReference type="EMBL" id="JBJXBP010000002">
    <property type="protein sequence ID" value="KAL3844763.1"/>
    <property type="molecule type" value="Genomic_DNA"/>
</dbReference>
<protein>
    <submittedName>
        <fullName evidence="2">Uncharacterized protein</fullName>
    </submittedName>
</protein>
<accession>A0ABD3U879</accession>
<evidence type="ECO:0000313" key="2">
    <source>
        <dbReference type="EMBL" id="KAL3844763.1"/>
    </source>
</evidence>
<comment type="caution">
    <text evidence="2">The sequence shown here is derived from an EMBL/GenBank/DDBJ whole genome shotgun (WGS) entry which is preliminary data.</text>
</comment>
<dbReference type="PANTHER" id="PTHR35770:SF1">
    <property type="entry name" value="U2 SMALL NUCLEAR RIBONUCLEOPROTEIN AUXILIARY FACTOR-LIKE PROTEIN"/>
    <property type="match status" value="1"/>
</dbReference>
<keyword evidence="3" id="KW-1185">Reference proteome</keyword>
<feature type="compositionally biased region" description="Polar residues" evidence="1">
    <location>
        <begin position="188"/>
        <end position="198"/>
    </location>
</feature>
<dbReference type="AlphaFoldDB" id="A0ABD3U879"/>
<proteinExistence type="predicted"/>
<dbReference type="Proteomes" id="UP001634393">
    <property type="component" value="Unassembled WGS sequence"/>
</dbReference>
<feature type="region of interest" description="Disordered" evidence="1">
    <location>
        <begin position="179"/>
        <end position="198"/>
    </location>
</feature>